<proteinExistence type="predicted"/>
<evidence type="ECO:0000313" key="2">
    <source>
        <dbReference type="Proteomes" id="UP000199642"/>
    </source>
</evidence>
<evidence type="ECO:0008006" key="3">
    <source>
        <dbReference type="Google" id="ProtNLM"/>
    </source>
</evidence>
<dbReference type="RefSeq" id="WP_092791678.1">
    <property type="nucleotide sequence ID" value="NZ_FOPC01000007.1"/>
</dbReference>
<protein>
    <recommendedName>
        <fullName evidence="3">DUF4249 domain-containing protein</fullName>
    </recommendedName>
</protein>
<gene>
    <name evidence="1" type="ORF">SAMN04487988_107154</name>
</gene>
<dbReference type="STRING" id="435880.SAMN04487988_107154"/>
<dbReference type="PROSITE" id="PS51257">
    <property type="entry name" value="PROKAR_LIPOPROTEIN"/>
    <property type="match status" value="1"/>
</dbReference>
<dbReference type="InterPro" id="IPR025345">
    <property type="entry name" value="DUF4249"/>
</dbReference>
<dbReference type="AlphaFoldDB" id="A0A1I2UDN2"/>
<reference evidence="2" key="1">
    <citation type="submission" date="2016-10" db="EMBL/GenBank/DDBJ databases">
        <authorList>
            <person name="Varghese N."/>
            <person name="Submissions S."/>
        </authorList>
    </citation>
    <scope>NUCLEOTIDE SEQUENCE [LARGE SCALE GENOMIC DNA]</scope>
    <source>
        <strain evidence="2">DSM 19315</strain>
    </source>
</reference>
<accession>A0A1I2UDN2</accession>
<keyword evidence="2" id="KW-1185">Reference proteome</keyword>
<dbReference type="Pfam" id="PF14054">
    <property type="entry name" value="DUF4249"/>
    <property type="match status" value="1"/>
</dbReference>
<dbReference type="EMBL" id="FOPC01000007">
    <property type="protein sequence ID" value="SFG74489.1"/>
    <property type="molecule type" value="Genomic_DNA"/>
</dbReference>
<sequence>MKRILFLYGLIFLAFGACREPFEPEIDSVDLNVLVVEGYLDSDGSPSLISLSYTRPIQDDSPQLVPVGGATVYLENSASDRFPLEDLGGGSYQFEQDINEQDSYRLRIILSNGTSYTSDELTPIITPDIVDVGFERNEDGVEIFLTTKGDENADDFLWMYEETWAFRPPFPSQVKYDTASKQVILREPDERIDVCYKSERNSDLLLETSSRFEDQFVFRQAINQIDEGDERLSLRYSVLISQMALSKEDAEFWEILKKNTDDLGSIFSPLPSNIRGNIRQDQNPDAPVIGQVSLGKIRQKRLFIDLREVVPWRAEVPEYFGCIQEPDTVLVKDYDDYFRTGRNMPTLPIFVGNGFEPIGYRYATASCVDCTRRGTNVKPEFWEDL</sequence>
<evidence type="ECO:0000313" key="1">
    <source>
        <dbReference type="EMBL" id="SFG74489.1"/>
    </source>
</evidence>
<organism evidence="1 2">
    <name type="scientific">Algoriphagus hitonicola</name>
    <dbReference type="NCBI Taxonomy" id="435880"/>
    <lineage>
        <taxon>Bacteria</taxon>
        <taxon>Pseudomonadati</taxon>
        <taxon>Bacteroidota</taxon>
        <taxon>Cytophagia</taxon>
        <taxon>Cytophagales</taxon>
        <taxon>Cyclobacteriaceae</taxon>
        <taxon>Algoriphagus</taxon>
    </lineage>
</organism>
<dbReference type="Proteomes" id="UP000199642">
    <property type="component" value="Unassembled WGS sequence"/>
</dbReference>
<dbReference type="OrthoDB" id="1062680at2"/>
<name>A0A1I2UDN2_9BACT</name>